<evidence type="ECO:0000256" key="6">
    <source>
        <dbReference type="ARBA" id="ARBA00022499"/>
    </source>
</evidence>
<feature type="compositionally biased region" description="Low complexity" evidence="21">
    <location>
        <begin position="929"/>
        <end position="968"/>
    </location>
</feature>
<feature type="compositionally biased region" description="Polar residues" evidence="21">
    <location>
        <begin position="1130"/>
        <end position="1155"/>
    </location>
</feature>
<dbReference type="InterPro" id="IPR011539">
    <property type="entry name" value="RHD_DNA_bind_dom"/>
</dbReference>
<organism evidence="23 24">
    <name type="scientific">Pleurodeles waltl</name>
    <name type="common">Iberian ribbed newt</name>
    <dbReference type="NCBI Taxonomy" id="8319"/>
    <lineage>
        <taxon>Eukaryota</taxon>
        <taxon>Metazoa</taxon>
        <taxon>Chordata</taxon>
        <taxon>Craniata</taxon>
        <taxon>Vertebrata</taxon>
        <taxon>Euteleostomi</taxon>
        <taxon>Amphibia</taxon>
        <taxon>Batrachia</taxon>
        <taxon>Caudata</taxon>
        <taxon>Salamandroidea</taxon>
        <taxon>Salamandridae</taxon>
        <taxon>Pleurodelinae</taxon>
        <taxon>Pleurodeles</taxon>
    </lineage>
</organism>
<dbReference type="InterPro" id="IPR013783">
    <property type="entry name" value="Ig-like_fold"/>
</dbReference>
<dbReference type="EMBL" id="JANPWB010000016">
    <property type="protein sequence ID" value="KAJ1083767.1"/>
    <property type="molecule type" value="Genomic_DNA"/>
</dbReference>
<evidence type="ECO:0000256" key="1">
    <source>
        <dbReference type="ARBA" id="ARBA00004123"/>
    </source>
</evidence>
<feature type="region of interest" description="Disordered" evidence="21">
    <location>
        <begin position="684"/>
        <end position="728"/>
    </location>
</feature>
<feature type="compositionally biased region" description="Polar residues" evidence="21">
    <location>
        <begin position="872"/>
        <end position="928"/>
    </location>
</feature>
<feature type="compositionally biased region" description="Polar residues" evidence="21">
    <location>
        <begin position="688"/>
        <end position="717"/>
    </location>
</feature>
<keyword evidence="14" id="KW-0010">Activator</keyword>
<accession>A0AAV7KYD9</accession>
<feature type="region of interest" description="Disordered" evidence="21">
    <location>
        <begin position="1200"/>
        <end position="1250"/>
    </location>
</feature>
<feature type="compositionally biased region" description="Polar residues" evidence="21">
    <location>
        <begin position="974"/>
        <end position="983"/>
    </location>
</feature>
<evidence type="ECO:0000256" key="5">
    <source>
        <dbReference type="ARBA" id="ARBA00022490"/>
    </source>
</evidence>
<dbReference type="InterPro" id="IPR014756">
    <property type="entry name" value="Ig_E-set"/>
</dbReference>
<feature type="compositionally biased region" description="Polar residues" evidence="21">
    <location>
        <begin position="580"/>
        <end position="593"/>
    </location>
</feature>
<dbReference type="GO" id="GO:0006974">
    <property type="term" value="P:DNA damage response"/>
    <property type="evidence" value="ECO:0007669"/>
    <property type="project" value="UniProtKB-KW"/>
</dbReference>
<dbReference type="FunFam" id="2.60.40.340:FF:000002">
    <property type="entry name" value="Nuclear factor of activated T-cells 5, tonicity-responsive"/>
    <property type="match status" value="1"/>
</dbReference>
<keyword evidence="9" id="KW-0013">ADP-ribosylation</keyword>
<dbReference type="GO" id="GO:0005694">
    <property type="term" value="C:chromosome"/>
    <property type="evidence" value="ECO:0007669"/>
    <property type="project" value="UniProtKB-SubCell"/>
</dbReference>
<feature type="compositionally biased region" description="Polar residues" evidence="21">
    <location>
        <begin position="361"/>
        <end position="375"/>
    </location>
</feature>
<evidence type="ECO:0000313" key="24">
    <source>
        <dbReference type="Proteomes" id="UP001066276"/>
    </source>
</evidence>
<keyword evidence="24" id="KW-1185">Reference proteome</keyword>
<evidence type="ECO:0000256" key="7">
    <source>
        <dbReference type="ARBA" id="ARBA00022553"/>
    </source>
</evidence>
<dbReference type="GO" id="GO:0005737">
    <property type="term" value="C:cytoplasm"/>
    <property type="evidence" value="ECO:0007669"/>
    <property type="project" value="UniProtKB-SubCell"/>
</dbReference>
<reference evidence="23" key="1">
    <citation type="journal article" date="2022" name="bioRxiv">
        <title>Sequencing and chromosome-scale assembly of the giantPleurodeles waltlgenome.</title>
        <authorList>
            <person name="Brown T."/>
            <person name="Elewa A."/>
            <person name="Iarovenko S."/>
            <person name="Subramanian E."/>
            <person name="Araus A.J."/>
            <person name="Petzold A."/>
            <person name="Susuki M."/>
            <person name="Suzuki K.-i.T."/>
            <person name="Hayashi T."/>
            <person name="Toyoda A."/>
            <person name="Oliveira C."/>
            <person name="Osipova E."/>
            <person name="Leigh N.D."/>
            <person name="Simon A."/>
            <person name="Yun M.H."/>
        </authorList>
    </citation>
    <scope>NUCLEOTIDE SEQUENCE</scope>
    <source>
        <strain evidence="23">20211129_DDA</strain>
        <tissue evidence="23">Liver</tissue>
    </source>
</reference>
<dbReference type="SUPFAM" id="SSF49417">
    <property type="entry name" value="p53-like transcription factors"/>
    <property type="match status" value="1"/>
</dbReference>
<keyword evidence="8" id="KW-0227">DNA damage</keyword>
<dbReference type="InterPro" id="IPR032397">
    <property type="entry name" value="RHD_dimer"/>
</dbReference>
<dbReference type="GO" id="GO:0005634">
    <property type="term" value="C:nucleus"/>
    <property type="evidence" value="ECO:0007669"/>
    <property type="project" value="UniProtKB-SubCell"/>
</dbReference>
<dbReference type="GO" id="GO:0000978">
    <property type="term" value="F:RNA polymerase II cis-regulatory region sequence-specific DNA binding"/>
    <property type="evidence" value="ECO:0007669"/>
    <property type="project" value="InterPro"/>
</dbReference>
<keyword evidence="4" id="KW-0158">Chromosome</keyword>
<keyword evidence="12" id="KW-0805">Transcription regulation</keyword>
<gene>
    <name evidence="23" type="ORF">NDU88_003922</name>
</gene>
<dbReference type="Gene3D" id="2.60.40.10">
    <property type="entry name" value="Immunoglobulins"/>
    <property type="match status" value="1"/>
</dbReference>
<keyword evidence="10" id="KW-0832">Ubl conjugation</keyword>
<dbReference type="Pfam" id="PF00554">
    <property type="entry name" value="RHD_DNA_bind"/>
    <property type="match status" value="1"/>
</dbReference>
<dbReference type="GO" id="GO:0010467">
    <property type="term" value="P:gene expression"/>
    <property type="evidence" value="ECO:0007669"/>
    <property type="project" value="UniProtKB-ARBA"/>
</dbReference>
<dbReference type="Gene3D" id="2.60.40.340">
    <property type="entry name" value="Rel homology domain (RHD), DNA-binding domain"/>
    <property type="match status" value="1"/>
</dbReference>
<keyword evidence="11" id="KW-0007">Acetylation</keyword>
<keyword evidence="13" id="KW-0238">DNA-binding</keyword>
<dbReference type="GO" id="GO:0005667">
    <property type="term" value="C:transcription regulator complex"/>
    <property type="evidence" value="ECO:0007669"/>
    <property type="project" value="TreeGrafter"/>
</dbReference>
<feature type="region of interest" description="Disordered" evidence="21">
    <location>
        <begin position="360"/>
        <end position="397"/>
    </location>
</feature>
<keyword evidence="6" id="KW-1017">Isopeptide bond</keyword>
<dbReference type="InterPro" id="IPR008967">
    <property type="entry name" value="p53-like_TF_DNA-bd_sf"/>
</dbReference>
<dbReference type="GO" id="GO:1902531">
    <property type="term" value="P:regulation of intracellular signal transduction"/>
    <property type="evidence" value="ECO:0007669"/>
    <property type="project" value="UniProtKB-ARBA"/>
</dbReference>
<dbReference type="SMART" id="SM00429">
    <property type="entry name" value="IPT"/>
    <property type="match status" value="1"/>
</dbReference>
<comment type="subunit">
    <text evidence="18">Homodimer when bound to DNA, completely encircles its DNA target. Interacts with CIDEC; this interaction is direct and retains NFAT5 in the cytoplasm. Does not bind with Fos and Jun transcription factors. Interacts with DDX5 and DDX17; this interaction leads to DDX5/DDX17 recruitment to LNC2 and S100A4 promoters and NFAT5-mediated DDX5/DDX17-enhanced transactivation.</text>
</comment>
<evidence type="ECO:0000256" key="15">
    <source>
        <dbReference type="ARBA" id="ARBA00023163"/>
    </source>
</evidence>
<dbReference type="GO" id="GO:0033173">
    <property type="term" value="P:calcineurin-NFAT signaling cascade"/>
    <property type="evidence" value="ECO:0007669"/>
    <property type="project" value="TreeGrafter"/>
</dbReference>
<feature type="region of interest" description="Disordered" evidence="21">
    <location>
        <begin position="580"/>
        <end position="603"/>
    </location>
</feature>
<feature type="compositionally biased region" description="Low complexity" evidence="21">
    <location>
        <begin position="1231"/>
        <end position="1250"/>
    </location>
</feature>
<evidence type="ECO:0000256" key="13">
    <source>
        <dbReference type="ARBA" id="ARBA00023125"/>
    </source>
</evidence>
<evidence type="ECO:0000313" key="23">
    <source>
        <dbReference type="EMBL" id="KAJ1083767.1"/>
    </source>
</evidence>
<evidence type="ECO:0000256" key="14">
    <source>
        <dbReference type="ARBA" id="ARBA00023159"/>
    </source>
</evidence>
<keyword evidence="5" id="KW-0963">Cytoplasm</keyword>
<dbReference type="PROSITE" id="PS50254">
    <property type="entry name" value="REL_2"/>
    <property type="match status" value="1"/>
</dbReference>
<evidence type="ECO:0000256" key="8">
    <source>
        <dbReference type="ARBA" id="ARBA00022763"/>
    </source>
</evidence>
<evidence type="ECO:0000256" key="11">
    <source>
        <dbReference type="ARBA" id="ARBA00022990"/>
    </source>
</evidence>
<dbReference type="InterPro" id="IPR008366">
    <property type="entry name" value="NFAT"/>
</dbReference>
<keyword evidence="7" id="KW-0597">Phosphoprotein</keyword>
<feature type="compositionally biased region" description="Polar residues" evidence="21">
    <location>
        <begin position="1"/>
        <end position="20"/>
    </location>
</feature>
<feature type="region of interest" description="Disordered" evidence="21">
    <location>
        <begin position="1"/>
        <end position="25"/>
    </location>
</feature>
<evidence type="ECO:0000256" key="16">
    <source>
        <dbReference type="ARBA" id="ARBA00023242"/>
    </source>
</evidence>
<feature type="compositionally biased region" description="Low complexity" evidence="21">
    <location>
        <begin position="984"/>
        <end position="1023"/>
    </location>
</feature>
<evidence type="ECO:0000259" key="22">
    <source>
        <dbReference type="PROSITE" id="PS50254"/>
    </source>
</evidence>
<dbReference type="InterPro" id="IPR002909">
    <property type="entry name" value="IPT_dom"/>
</dbReference>
<dbReference type="SUPFAM" id="SSF81296">
    <property type="entry name" value="E set domains"/>
    <property type="match status" value="1"/>
</dbReference>
<evidence type="ECO:0000256" key="20">
    <source>
        <dbReference type="ARBA" id="ARBA00080722"/>
    </source>
</evidence>
<protein>
    <recommendedName>
        <fullName evidence="19">Nuclear factor of activated T-cells 5</fullName>
    </recommendedName>
    <alternativeName>
        <fullName evidence="20">T-cell transcription factor NFAT5</fullName>
    </alternativeName>
</protein>
<dbReference type="FunFam" id="2.60.40.10:FF:000174">
    <property type="entry name" value="Nuclear factor of activated T-cells 5, tonicity-responsive"/>
    <property type="match status" value="1"/>
</dbReference>
<evidence type="ECO:0000256" key="3">
    <source>
        <dbReference type="ARBA" id="ARBA00004496"/>
    </source>
</evidence>
<dbReference type="GO" id="GO:0000981">
    <property type="term" value="F:DNA-binding transcription factor activity, RNA polymerase II-specific"/>
    <property type="evidence" value="ECO:0007669"/>
    <property type="project" value="TreeGrafter"/>
</dbReference>
<feature type="compositionally biased region" description="Polar residues" evidence="21">
    <location>
        <begin position="1200"/>
        <end position="1224"/>
    </location>
</feature>
<feature type="region of interest" description="Disordered" evidence="21">
    <location>
        <begin position="643"/>
        <end position="669"/>
    </location>
</feature>
<dbReference type="PRINTS" id="PR01789">
    <property type="entry name" value="NUCFACTORATC"/>
</dbReference>
<feature type="domain" description="RHD" evidence="22">
    <location>
        <begin position="15"/>
        <end position="194"/>
    </location>
</feature>
<proteinExistence type="predicted"/>
<evidence type="ECO:0000256" key="19">
    <source>
        <dbReference type="ARBA" id="ARBA00072227"/>
    </source>
</evidence>
<dbReference type="PANTHER" id="PTHR12533:SF10">
    <property type="entry name" value="NUCLEAR FACTOR OF ACTIVATED T-CELLS 5"/>
    <property type="match status" value="1"/>
</dbReference>
<comment type="caution">
    <text evidence="23">The sequence shown here is derived from an EMBL/GenBank/DDBJ whole genome shotgun (WGS) entry which is preliminary data.</text>
</comment>
<comment type="function">
    <text evidence="17">Transcription factor involved, among others, in the transcriptional regulation of osmoprotective and inflammatory genes. Binds the DNA consensus sequence 5'-[ACT][AG]TGGAAA[CAT]A[TA][ATC][CA][ATG][GT][GAC][CG][CT]-3'. Mediates the transcriptional response to hypertonicity. Positively regulates the transcription of LCN2 and S100A4 genes; optimal transactivation of these genes requires the presence of DDX5/DDX17. Also involved in the DNA damage response by preventing formation of R-loops; R-loops are composed of a DNA:RNA hybrid and the associated non-template single-stranded DNA.</text>
</comment>
<sequence>MHATSSENQKAQVGNKSPTLCGQHPSKCEGKELKIVVQPETQHRARYLTEGSRGSVKDRTQQGFPTVKLEGYNEPVVLQVFVGNDSGRVKPHGFYQACRVTGRNTTPCKEVDIDGTTVIEVSLDPSSMMTLAVDCVGILKLRNADVEARIGIAGSKKKSTRARLVFRVNITRKDGSVLTLQTSSSPILCTQPAGLPEILKKSLHSCSVKGGEEVFLIGKNFLKGAKVLFQENISDEDSWKAEAEIDMELFHQNHLVVKVPPYQDQEIASPVSVGIYVVTNAGRSHEVHPFTYTPDACVSTNMVKKELAASAQPCSFENAVKAIKTTSCNMDSSNSHSSALTSPLIQTIIVKSEDVDPMELTTESEGSPVFKTTNVVGPPPKQLTNMPTSGSFSSSVSLLDGEKTPIQTKGYNPETMSPLQTQDIPHSVQFRSVPVPSQNTESLLQPTVQFPRRDTQSDVLQTDSGVVNLTQMAELSQQQQAFGEQAQTLHQQMSSNMFSPANVVNHLQNTIQQMQTGSFPSSPVTTSSANVDLVQQVLEAQQKLSAVLFSGPGSGESTKTVSEQMNPEIFQRVNQIQSTVGSGMFSSPDTSTHSRPDSLPGRSENVISQTESALSNQQQAMDTSSSLVMGMQQSIHQTTGPMQSDLFAASGSTTGSIQQSPVYGSSSHIMSGLAPSEDLHMQCDLFSPSVSGNESNGAAQQDASTTSSNIFQSSNSADGDESPGKTKQMQSNIFQAAIVQMQHSGESQPPVSIFSSPEMMAVQTSGTQQQAGSIFQQSGEMVTLQSGNFIQQTSNISQSPLFHPSKSIGDAQNMSQENQGSIFHNPNTIEQHQNSVSSPDQMQSPLFHSPNTMTVLQGTSTSPDHQSAHLFISQNSLNSLPNNGTSQDKNVSFFTNQNSHNPHQVATNAEQSTFQQQSQMSHMQGTPLSQEQQPQQNMFQSQHQSQKSLFQPQQQTQQGMFQSPQQSQEDIFQVRQQPQQDMFQSHQQPQQDVFQSHQQPQQDVFQSHQQSQQDVFHSQQQPSLEVFQSQQHPPQDMFQAHQSPQQDMLQSQQQLPQELFQSQPQPQQDMFQSPSQPQQDMFQSQSQPQQDLFQSPSQPQQDLFQSQSQPQQDLFQTQQQLQQDMFQSQHESQQELFQSQMSMSTNQQGSMFQSQHSIVGIPNTSVSQEQQQGIVFSNQNTMSSQEQQQNMLYTTSQSLMSNQEQQNQTVFHSQNRPSMNQEEQPMQFEGQSSCSSLQNSASSQSEQQQSSIFHNAQQIQIVQGTPNSQEQQVTLFITSASMSALQNSINQQEIQQSSLFTSANNLGGIQVSTSASQQQASLFHSTAGGALNQLQNSPPSSQQTSGLFLFGIQNNCGQLLSPAQATVPDQLMALSQDGQAQDEEQSVLIMAGVEDGSEEDIWISFCGCKLISELFSTAQSK</sequence>
<dbReference type="Proteomes" id="UP001066276">
    <property type="component" value="Chromosome 12"/>
</dbReference>
<dbReference type="InterPro" id="IPR037059">
    <property type="entry name" value="RHD_DNA_bind_dom_sf"/>
</dbReference>
<evidence type="ECO:0000256" key="17">
    <source>
        <dbReference type="ARBA" id="ARBA00055141"/>
    </source>
</evidence>
<evidence type="ECO:0000256" key="10">
    <source>
        <dbReference type="ARBA" id="ARBA00022843"/>
    </source>
</evidence>
<dbReference type="CDD" id="cd07882">
    <property type="entry name" value="RHD-n_TonEBP"/>
    <property type="match status" value="1"/>
</dbReference>
<keyword evidence="16" id="KW-0539">Nucleus</keyword>
<feature type="compositionally biased region" description="Polar residues" evidence="21">
    <location>
        <begin position="650"/>
        <end position="669"/>
    </location>
</feature>
<evidence type="ECO:0000256" key="18">
    <source>
        <dbReference type="ARBA" id="ARBA00065799"/>
    </source>
</evidence>
<evidence type="ECO:0000256" key="12">
    <source>
        <dbReference type="ARBA" id="ARBA00023015"/>
    </source>
</evidence>
<keyword evidence="15" id="KW-0804">Transcription</keyword>
<dbReference type="Pfam" id="PF16179">
    <property type="entry name" value="RHD_dimer"/>
    <property type="match status" value="1"/>
</dbReference>
<name>A0AAV7KYD9_PLEWA</name>
<evidence type="ECO:0000256" key="4">
    <source>
        <dbReference type="ARBA" id="ARBA00022454"/>
    </source>
</evidence>
<feature type="compositionally biased region" description="Polar residues" evidence="21">
    <location>
        <begin position="822"/>
        <end position="865"/>
    </location>
</feature>
<dbReference type="InterPro" id="IPR015646">
    <property type="entry name" value="NFAT5_RHD_DNA-bd"/>
</dbReference>
<evidence type="ECO:0000256" key="9">
    <source>
        <dbReference type="ARBA" id="ARBA00022765"/>
    </source>
</evidence>
<comment type="subcellular location">
    <subcellularLocation>
        <location evidence="2">Chromosome</location>
    </subcellularLocation>
    <subcellularLocation>
        <location evidence="3">Cytoplasm</location>
    </subcellularLocation>
    <subcellularLocation>
        <location evidence="1">Nucleus</location>
    </subcellularLocation>
</comment>
<evidence type="ECO:0000256" key="2">
    <source>
        <dbReference type="ARBA" id="ARBA00004286"/>
    </source>
</evidence>
<feature type="compositionally biased region" description="Low complexity" evidence="21">
    <location>
        <begin position="1042"/>
        <end position="1129"/>
    </location>
</feature>
<dbReference type="GO" id="GO:0045944">
    <property type="term" value="P:positive regulation of transcription by RNA polymerase II"/>
    <property type="evidence" value="ECO:0007669"/>
    <property type="project" value="UniProtKB-ARBA"/>
</dbReference>
<dbReference type="PANTHER" id="PTHR12533">
    <property type="entry name" value="NFAT"/>
    <property type="match status" value="1"/>
</dbReference>
<evidence type="ECO:0000256" key="21">
    <source>
        <dbReference type="SAM" id="MobiDB-lite"/>
    </source>
</evidence>
<feature type="region of interest" description="Disordered" evidence="21">
    <location>
        <begin position="822"/>
        <end position="1155"/>
    </location>
</feature>